<name>A0A835UP41_VANPL</name>
<proteinExistence type="predicted"/>
<dbReference type="InterPro" id="IPR000223">
    <property type="entry name" value="Pept_S26A_signal_pept_1"/>
</dbReference>
<dbReference type="GO" id="GO:0004252">
    <property type="term" value="F:serine-type endopeptidase activity"/>
    <property type="evidence" value="ECO:0007669"/>
    <property type="project" value="InterPro"/>
</dbReference>
<dbReference type="EMBL" id="JADCNM010000009">
    <property type="protein sequence ID" value="KAG0468817.1"/>
    <property type="molecule type" value="Genomic_DNA"/>
</dbReference>
<dbReference type="SUPFAM" id="SSF51306">
    <property type="entry name" value="LexA/Signal peptidase"/>
    <property type="match status" value="1"/>
</dbReference>
<dbReference type="GO" id="GO:0010027">
    <property type="term" value="P:thylakoid membrane organization"/>
    <property type="evidence" value="ECO:0007669"/>
    <property type="project" value="TreeGrafter"/>
</dbReference>
<comment type="caution">
    <text evidence="2">The sequence shown here is derived from an EMBL/GenBank/DDBJ whole genome shotgun (WGS) entry which is preliminary data.</text>
</comment>
<evidence type="ECO:0000313" key="2">
    <source>
        <dbReference type="EMBL" id="KAG0468817.1"/>
    </source>
</evidence>
<dbReference type="GO" id="GO:0009535">
    <property type="term" value="C:chloroplast thylakoid membrane"/>
    <property type="evidence" value="ECO:0007669"/>
    <property type="project" value="TreeGrafter"/>
</dbReference>
<dbReference type="Proteomes" id="UP000639772">
    <property type="component" value="Chromosome 9"/>
</dbReference>
<feature type="compositionally biased region" description="Polar residues" evidence="1">
    <location>
        <begin position="7"/>
        <end position="19"/>
    </location>
</feature>
<feature type="region of interest" description="Disordered" evidence="1">
    <location>
        <begin position="1"/>
        <end position="21"/>
    </location>
</feature>
<organism evidence="2 3">
    <name type="scientific">Vanilla planifolia</name>
    <name type="common">Vanilla</name>
    <dbReference type="NCBI Taxonomy" id="51239"/>
    <lineage>
        <taxon>Eukaryota</taxon>
        <taxon>Viridiplantae</taxon>
        <taxon>Streptophyta</taxon>
        <taxon>Embryophyta</taxon>
        <taxon>Tracheophyta</taxon>
        <taxon>Spermatophyta</taxon>
        <taxon>Magnoliopsida</taxon>
        <taxon>Liliopsida</taxon>
        <taxon>Asparagales</taxon>
        <taxon>Orchidaceae</taxon>
        <taxon>Vanilloideae</taxon>
        <taxon>Vanilleae</taxon>
        <taxon>Vanilla</taxon>
    </lineage>
</organism>
<gene>
    <name evidence="2" type="ORF">HPP92_018145</name>
</gene>
<dbReference type="InterPro" id="IPR036286">
    <property type="entry name" value="LexA/Signal_pep-like_sf"/>
</dbReference>
<accession>A0A835UP41</accession>
<evidence type="ECO:0000313" key="3">
    <source>
        <dbReference type="Proteomes" id="UP000639772"/>
    </source>
</evidence>
<dbReference type="PANTHER" id="PTHR43390">
    <property type="entry name" value="SIGNAL PEPTIDASE I"/>
    <property type="match status" value="1"/>
</dbReference>
<dbReference type="OrthoDB" id="308440at2759"/>
<dbReference type="AlphaFoldDB" id="A0A835UP41"/>
<sequence>MAVRSAVSYSSFPTQSPASSAGLRRGKLCRIGEHAIRRLSLFCNHGKVDVVSVNEDKCSLRGTPEIPNAEPSLGSFLAEPRSIPSRPIYPTFDIGDRILAEKLVPEAYVFVLGDDRNNSFDSHKYYHNQV</sequence>
<dbReference type="InterPro" id="IPR019533">
    <property type="entry name" value="Peptidase_S26"/>
</dbReference>
<dbReference type="GO" id="GO:0006465">
    <property type="term" value="P:signal peptide processing"/>
    <property type="evidence" value="ECO:0007669"/>
    <property type="project" value="InterPro"/>
</dbReference>
<evidence type="ECO:0000256" key="1">
    <source>
        <dbReference type="SAM" id="MobiDB-lite"/>
    </source>
</evidence>
<reference evidence="2 3" key="1">
    <citation type="journal article" date="2020" name="Nat. Food">
        <title>A phased Vanilla planifolia genome enables genetic improvement of flavour and production.</title>
        <authorList>
            <person name="Hasing T."/>
            <person name="Tang H."/>
            <person name="Brym M."/>
            <person name="Khazi F."/>
            <person name="Huang T."/>
            <person name="Chambers A.H."/>
        </authorList>
    </citation>
    <scope>NUCLEOTIDE SEQUENCE [LARGE SCALE GENOMIC DNA]</scope>
    <source>
        <tissue evidence="2">Leaf</tissue>
    </source>
</reference>
<dbReference type="PANTHER" id="PTHR43390:SF2">
    <property type="entry name" value="THYLAKOIDAL PROCESSING PEPTIDASE 2, CHLOROPLASTIC-RELATED"/>
    <property type="match status" value="1"/>
</dbReference>
<protein>
    <submittedName>
        <fullName evidence="2">Uncharacterized protein</fullName>
    </submittedName>
</protein>
<dbReference type="Gene3D" id="2.10.109.10">
    <property type="entry name" value="Umud Fragment, subunit A"/>
    <property type="match status" value="1"/>
</dbReference>
<dbReference type="CDD" id="cd06530">
    <property type="entry name" value="S26_SPase_I"/>
    <property type="match status" value="1"/>
</dbReference>